<dbReference type="Proteomes" id="UP000053372">
    <property type="component" value="Unassembled WGS sequence"/>
</dbReference>
<dbReference type="EMBL" id="LMTZ01000137">
    <property type="protein sequence ID" value="KST63485.1"/>
    <property type="molecule type" value="Genomic_DNA"/>
</dbReference>
<reference evidence="1 2" key="1">
    <citation type="journal article" date="2015" name="Genome Announc.">
        <title>Draft Genome of the Euendolithic (true boring) Cyanobacterium Mastigocoleus testarum strain BC008.</title>
        <authorList>
            <person name="Guida B.S."/>
            <person name="Garcia-Pichel F."/>
        </authorList>
    </citation>
    <scope>NUCLEOTIDE SEQUENCE [LARGE SCALE GENOMIC DNA]</scope>
    <source>
        <strain evidence="1 2">BC008</strain>
    </source>
</reference>
<comment type="caution">
    <text evidence="1">The sequence shown here is derived from an EMBL/GenBank/DDBJ whole genome shotgun (WGS) entry which is preliminary data.</text>
</comment>
<keyword evidence="2" id="KW-1185">Reference proteome</keyword>
<evidence type="ECO:0000313" key="2">
    <source>
        <dbReference type="Proteomes" id="UP000053372"/>
    </source>
</evidence>
<proteinExistence type="predicted"/>
<organism evidence="1 2">
    <name type="scientific">Mastigocoleus testarum BC008</name>
    <dbReference type="NCBI Taxonomy" id="371196"/>
    <lineage>
        <taxon>Bacteria</taxon>
        <taxon>Bacillati</taxon>
        <taxon>Cyanobacteriota</taxon>
        <taxon>Cyanophyceae</taxon>
        <taxon>Nostocales</taxon>
        <taxon>Hapalosiphonaceae</taxon>
        <taxon>Mastigocoleus</taxon>
    </lineage>
</organism>
<protein>
    <submittedName>
        <fullName evidence="1">Uncharacterized protein</fullName>
    </submittedName>
</protein>
<dbReference type="AlphaFoldDB" id="A0A0V7ZG44"/>
<sequence length="124" mass="14377">MEWSIDSTSGKKFVTVPDLLPDKLIKAMDNPPGSFLLDPYRNYRFSSTRLPEILDNLHKAIYDPRQINRQEVLERLHLKQWEEWACGALQSAENKDILLVTLLKLEDLCSYALREGKDILIFGD</sequence>
<evidence type="ECO:0000313" key="1">
    <source>
        <dbReference type="EMBL" id="KST63485.1"/>
    </source>
</evidence>
<name>A0A0V7ZG44_9CYAN</name>
<gene>
    <name evidence="1" type="ORF">BC008_13550</name>
</gene>
<accession>A0A0V7ZG44</accession>